<proteinExistence type="predicted"/>
<reference evidence="1" key="1">
    <citation type="journal article" date="2012" name="Proc. Natl. Acad. Sci. U.S.A.">
        <title>Antigenic diversity is generated by distinct evolutionary mechanisms in African trypanosome species.</title>
        <authorList>
            <person name="Jackson A.P."/>
            <person name="Berry A."/>
            <person name="Aslett M."/>
            <person name="Allison H.C."/>
            <person name="Burton P."/>
            <person name="Vavrova-Anderson J."/>
            <person name="Brown R."/>
            <person name="Browne H."/>
            <person name="Corton N."/>
            <person name="Hauser H."/>
            <person name="Gamble J."/>
            <person name="Gilderthorp R."/>
            <person name="Marcello L."/>
            <person name="McQuillan J."/>
            <person name="Otto T.D."/>
            <person name="Quail M.A."/>
            <person name="Sanders M.J."/>
            <person name="van Tonder A."/>
            <person name="Ginger M.L."/>
            <person name="Field M.C."/>
            <person name="Barry J.D."/>
            <person name="Hertz-Fowler C."/>
            <person name="Berriman M."/>
        </authorList>
    </citation>
    <scope>NUCLEOTIDE SEQUENCE</scope>
    <source>
        <strain evidence="1">Y486</strain>
    </source>
</reference>
<dbReference type="AlphaFoldDB" id="G0U867"/>
<protein>
    <submittedName>
        <fullName evidence="1">Uncharacterized protein</fullName>
    </submittedName>
</protein>
<sequence length="101" mass="11169">MYLAVFQEFARPDVLERIEAEGICDVDKATSPCTMAKSEEELATVRTNAKLMIVNRAVDTDERVETVLAKLCGLGFSITHRHPVTSAGCPMQDRVILSFPL</sequence>
<organism evidence="1">
    <name type="scientific">Trypanosoma vivax (strain Y486)</name>
    <dbReference type="NCBI Taxonomy" id="1055687"/>
    <lineage>
        <taxon>Eukaryota</taxon>
        <taxon>Discoba</taxon>
        <taxon>Euglenozoa</taxon>
        <taxon>Kinetoplastea</taxon>
        <taxon>Metakinetoplastina</taxon>
        <taxon>Trypanosomatida</taxon>
        <taxon>Trypanosomatidae</taxon>
        <taxon>Trypanosoma</taxon>
        <taxon>Duttonella</taxon>
    </lineage>
</organism>
<name>G0U867_TRYVY</name>
<dbReference type="VEuPathDB" id="TriTrypDB:TvY486_1011190"/>
<dbReference type="EMBL" id="HE573026">
    <property type="protein sequence ID" value="CCC52076.1"/>
    <property type="molecule type" value="Genomic_DNA"/>
</dbReference>
<gene>
    <name evidence="1" type="ORF">TVY486_1011190</name>
</gene>
<accession>G0U867</accession>
<dbReference type="OMA" id="FSITHRH"/>
<evidence type="ECO:0000313" key="1">
    <source>
        <dbReference type="EMBL" id="CCC52076.1"/>
    </source>
</evidence>